<protein>
    <submittedName>
        <fullName evidence="1">Uncharacterized protein</fullName>
    </submittedName>
</protein>
<organism evidence="1">
    <name type="scientific">bioreactor metagenome</name>
    <dbReference type="NCBI Taxonomy" id="1076179"/>
    <lineage>
        <taxon>unclassified sequences</taxon>
        <taxon>metagenomes</taxon>
        <taxon>ecological metagenomes</taxon>
    </lineage>
</organism>
<dbReference type="EMBL" id="VSSQ01083698">
    <property type="protein sequence ID" value="MPN31944.1"/>
    <property type="molecule type" value="Genomic_DNA"/>
</dbReference>
<accession>A0A645H6P6</accession>
<sequence length="131" mass="13931">MFCVGDKLTDSFLPRKSRGKLCLPADFCLPFGQRNRKAPFGKTGGACDAGGTRADHKDAFFYLCPDGQAGKPRKPGIEDAMGLHPPKDPCDASLVAGDAGVDGLPRNKLVYVFGIGKQGPSHIDEIAVTRL</sequence>
<dbReference type="AlphaFoldDB" id="A0A645H6P6"/>
<reference evidence="1" key="1">
    <citation type="submission" date="2019-08" db="EMBL/GenBank/DDBJ databases">
        <authorList>
            <person name="Kucharzyk K."/>
            <person name="Murdoch R.W."/>
            <person name="Higgins S."/>
            <person name="Loffler F."/>
        </authorList>
    </citation>
    <scope>NUCLEOTIDE SEQUENCE</scope>
</reference>
<proteinExistence type="predicted"/>
<comment type="caution">
    <text evidence="1">The sequence shown here is derived from an EMBL/GenBank/DDBJ whole genome shotgun (WGS) entry which is preliminary data.</text>
</comment>
<evidence type="ECO:0000313" key="1">
    <source>
        <dbReference type="EMBL" id="MPN31944.1"/>
    </source>
</evidence>
<name>A0A645H6P6_9ZZZZ</name>
<gene>
    <name evidence="1" type="ORF">SDC9_179419</name>
</gene>